<proteinExistence type="predicted"/>
<dbReference type="FunCoup" id="W4KHH0">
    <property type="interactions" value="494"/>
</dbReference>
<dbReference type="GeneID" id="20671781"/>
<feature type="repeat" description="Pumilio" evidence="5">
    <location>
        <begin position="394"/>
        <end position="431"/>
    </location>
</feature>
<dbReference type="GO" id="GO:0000447">
    <property type="term" value="P:endonucleolytic cleavage in ITS1 to separate SSU-rRNA from 5.8S rRNA and LSU-rRNA from tricistronic rRNA transcript (SSU-rRNA, 5.8S rRNA, LSU-rRNA)"/>
    <property type="evidence" value="ECO:0007669"/>
    <property type="project" value="TreeGrafter"/>
</dbReference>
<protein>
    <recommendedName>
        <fullName evidence="1">Nucleolar protein 9</fullName>
    </recommendedName>
    <alternativeName>
        <fullName evidence="3 4">Pumilio domain-containing protein NOP9</fullName>
    </alternativeName>
</protein>
<keyword evidence="2" id="KW-0677">Repeat</keyword>
<dbReference type="InterPro" id="IPR016024">
    <property type="entry name" value="ARM-type_fold"/>
</dbReference>
<dbReference type="EMBL" id="KI925456">
    <property type="protein sequence ID" value="ETW84521.1"/>
    <property type="molecule type" value="Genomic_DNA"/>
</dbReference>
<feature type="region of interest" description="Disordered" evidence="6">
    <location>
        <begin position="247"/>
        <end position="286"/>
    </location>
</feature>
<dbReference type="GO" id="GO:0003723">
    <property type="term" value="F:RNA binding"/>
    <property type="evidence" value="ECO:0007669"/>
    <property type="project" value="InterPro"/>
</dbReference>
<keyword evidence="8" id="KW-1185">Reference proteome</keyword>
<dbReference type="Gene3D" id="1.25.10.10">
    <property type="entry name" value="Leucine-rich Repeat Variant"/>
    <property type="match status" value="3"/>
</dbReference>
<feature type="compositionally biased region" description="Low complexity" evidence="6">
    <location>
        <begin position="17"/>
        <end position="30"/>
    </location>
</feature>
<feature type="compositionally biased region" description="Basic and acidic residues" evidence="6">
    <location>
        <begin position="767"/>
        <end position="777"/>
    </location>
</feature>
<evidence type="ECO:0000256" key="5">
    <source>
        <dbReference type="PROSITE-ProRule" id="PRU00317"/>
    </source>
</evidence>
<dbReference type="InterPro" id="IPR011989">
    <property type="entry name" value="ARM-like"/>
</dbReference>
<evidence type="ECO:0000256" key="4">
    <source>
        <dbReference type="ARBA" id="ARBA00031929"/>
    </source>
</evidence>
<accession>W4KHH0</accession>
<dbReference type="GO" id="GO:0000480">
    <property type="term" value="P:endonucleolytic cleavage in 5'-ETS of tricistronic rRNA transcript (SSU-rRNA, 5.8S rRNA, LSU-rRNA)"/>
    <property type="evidence" value="ECO:0007669"/>
    <property type="project" value="TreeGrafter"/>
</dbReference>
<dbReference type="PROSITE" id="PS50302">
    <property type="entry name" value="PUM"/>
    <property type="match status" value="2"/>
</dbReference>
<name>W4KHH0_HETIT</name>
<feature type="compositionally biased region" description="Basic residues" evidence="6">
    <location>
        <begin position="1"/>
        <end position="14"/>
    </location>
</feature>
<evidence type="ECO:0000313" key="8">
    <source>
        <dbReference type="Proteomes" id="UP000030671"/>
    </source>
</evidence>
<dbReference type="GO" id="GO:0030686">
    <property type="term" value="C:90S preribosome"/>
    <property type="evidence" value="ECO:0007669"/>
    <property type="project" value="TreeGrafter"/>
</dbReference>
<dbReference type="PANTHER" id="PTHR13102">
    <property type="entry name" value="NUCLEOLAR PROTEIN 9"/>
    <property type="match status" value="1"/>
</dbReference>
<dbReference type="RefSeq" id="XP_009543173.1">
    <property type="nucleotide sequence ID" value="XM_009544878.1"/>
</dbReference>
<dbReference type="Pfam" id="PF22493">
    <property type="entry name" value="PUF_NOP9"/>
    <property type="match status" value="1"/>
</dbReference>
<feature type="region of interest" description="Disordered" evidence="6">
    <location>
        <begin position="692"/>
        <end position="713"/>
    </location>
</feature>
<dbReference type="AlphaFoldDB" id="W4KHH0"/>
<dbReference type="PANTHER" id="PTHR13102:SF0">
    <property type="entry name" value="NUCLEOLAR PROTEIN 9"/>
    <property type="match status" value="1"/>
</dbReference>
<feature type="region of interest" description="Disordered" evidence="6">
    <location>
        <begin position="500"/>
        <end position="529"/>
    </location>
</feature>
<feature type="region of interest" description="Disordered" evidence="6">
    <location>
        <begin position="1"/>
        <end position="48"/>
    </location>
</feature>
<reference evidence="7 8" key="1">
    <citation type="journal article" date="2012" name="New Phytol.">
        <title>Insight into trade-off between wood decay and parasitism from the genome of a fungal forest pathogen.</title>
        <authorList>
            <person name="Olson A."/>
            <person name="Aerts A."/>
            <person name="Asiegbu F."/>
            <person name="Belbahri L."/>
            <person name="Bouzid O."/>
            <person name="Broberg A."/>
            <person name="Canback B."/>
            <person name="Coutinho P.M."/>
            <person name="Cullen D."/>
            <person name="Dalman K."/>
            <person name="Deflorio G."/>
            <person name="van Diepen L.T."/>
            <person name="Dunand C."/>
            <person name="Duplessis S."/>
            <person name="Durling M."/>
            <person name="Gonthier P."/>
            <person name="Grimwood J."/>
            <person name="Fossdal C.G."/>
            <person name="Hansson D."/>
            <person name="Henrissat B."/>
            <person name="Hietala A."/>
            <person name="Himmelstrand K."/>
            <person name="Hoffmeister D."/>
            <person name="Hogberg N."/>
            <person name="James T.Y."/>
            <person name="Karlsson M."/>
            <person name="Kohler A."/>
            <person name="Kues U."/>
            <person name="Lee Y.H."/>
            <person name="Lin Y.C."/>
            <person name="Lind M."/>
            <person name="Lindquist E."/>
            <person name="Lombard V."/>
            <person name="Lucas S."/>
            <person name="Lunden K."/>
            <person name="Morin E."/>
            <person name="Murat C."/>
            <person name="Park J."/>
            <person name="Raffaello T."/>
            <person name="Rouze P."/>
            <person name="Salamov A."/>
            <person name="Schmutz J."/>
            <person name="Solheim H."/>
            <person name="Stahlberg J."/>
            <person name="Velez H."/>
            <person name="de Vries R.P."/>
            <person name="Wiebenga A."/>
            <person name="Woodward S."/>
            <person name="Yakovlev I."/>
            <person name="Garbelotto M."/>
            <person name="Martin F."/>
            <person name="Grigoriev I.V."/>
            <person name="Stenlid J."/>
        </authorList>
    </citation>
    <scope>NUCLEOTIDE SEQUENCE [LARGE SCALE GENOMIC DNA]</scope>
    <source>
        <strain evidence="7 8">TC 32-1</strain>
    </source>
</reference>
<evidence type="ECO:0000256" key="2">
    <source>
        <dbReference type="ARBA" id="ARBA00022737"/>
    </source>
</evidence>
<dbReference type="SUPFAM" id="SSF48371">
    <property type="entry name" value="ARM repeat"/>
    <property type="match status" value="2"/>
</dbReference>
<sequence>MPRELRKRGRKHKKPAAEVPAPAEEQPVQAEESEPQAGPSWIVSSSNAPEINPEAPFGYVDADVKAYFRTVDVQLRDWQDNTEEAVDGDEDVDPNENRRMFLLASLQEMTGKERELATDPDCSNVLERMAYSMDDFVRRVFMDSLTGSYEKLVKHRFASHVVQTLLDVAADTVSREGRNIMPSVEETSDKGELRTLTQLVIDLCEELIPSFSTLVMDPFGSHVVRSLFVLLCPALFSSDASNKMQSTVRSKKSTAWKAKQGPMKSVFSDDRNRQKAGSAKNSPEQFRHAAKRFVETVRAELGENEVRSLAANKVASPVLQMLLEVEADQGMANEPNSLMDCVLSGLITLHHNDPTAQPEASDFLSTLFRDPTSSHLLETIVSRTPEAVFHIMWSVYFENKLSRLAVHPVANFVVAKSIDRVSADQLKSIIEELGGAWGKIRVTRTGVLRALVDRATALQAAENDVCEALYAAFDIKTDEDQQLFVPSVLRLQTAKVASSRSAATADTKESEPSKTRFRSGKNTADDPLEPKTAGAVLLQSLLRLPDPHNQIVLKSVQSLPIEDVIVLAQHPTSSRVLDAILDSPTVPSKTKRRYILSFIGHYEKLVDDRIGSRVGDRCWASADPYLKEKIARSLIPHEMTLSASYYGKFFARNLNLYLLQRRPDEWRSMQSSASAAKKTTSAKVIDAIASVPPATSEPHTASTTVAPAKKRKRELPGDEIDALFESALGKKVKKGSLAHNLGISDAPKDDAAMQVDSQKERKHKKDRKIDKGKKDDLGDVLGAIRSAPKGEEKSKKKRR</sequence>
<feature type="repeat" description="Pumilio" evidence="5">
    <location>
        <begin position="144"/>
        <end position="182"/>
    </location>
</feature>
<dbReference type="SMART" id="SM00025">
    <property type="entry name" value="Pumilio"/>
    <property type="match status" value="5"/>
</dbReference>
<dbReference type="GO" id="GO:0030688">
    <property type="term" value="C:preribosome, small subunit precursor"/>
    <property type="evidence" value="ECO:0007669"/>
    <property type="project" value="TreeGrafter"/>
</dbReference>
<evidence type="ECO:0000313" key="7">
    <source>
        <dbReference type="EMBL" id="ETW84521.1"/>
    </source>
</evidence>
<evidence type="ECO:0000256" key="6">
    <source>
        <dbReference type="SAM" id="MobiDB-lite"/>
    </source>
</evidence>
<dbReference type="InterPro" id="IPR001313">
    <property type="entry name" value="Pumilio_RNA-bd_rpt"/>
</dbReference>
<dbReference type="KEGG" id="hir:HETIRDRAFT_35014"/>
<dbReference type="OrthoDB" id="392571at2759"/>
<gene>
    <name evidence="7" type="ORF">HETIRDRAFT_35014</name>
</gene>
<dbReference type="GO" id="GO:0000472">
    <property type="term" value="P:endonucleolytic cleavage to generate mature 5'-end of SSU-rRNA from (SSU-rRNA, 5.8S rRNA, LSU-rRNA)"/>
    <property type="evidence" value="ECO:0007669"/>
    <property type="project" value="TreeGrafter"/>
</dbReference>
<dbReference type="HOGENOM" id="CLU_008720_0_0_1"/>
<dbReference type="Proteomes" id="UP000030671">
    <property type="component" value="Unassembled WGS sequence"/>
</dbReference>
<organism evidence="7 8">
    <name type="scientific">Heterobasidion irregulare (strain TC 32-1)</name>
    <dbReference type="NCBI Taxonomy" id="747525"/>
    <lineage>
        <taxon>Eukaryota</taxon>
        <taxon>Fungi</taxon>
        <taxon>Dikarya</taxon>
        <taxon>Basidiomycota</taxon>
        <taxon>Agaricomycotina</taxon>
        <taxon>Agaricomycetes</taxon>
        <taxon>Russulales</taxon>
        <taxon>Bondarzewiaceae</taxon>
        <taxon>Heterobasidion</taxon>
        <taxon>Heterobasidion annosum species complex</taxon>
    </lineage>
</organism>
<feature type="compositionally biased region" description="Basic and acidic residues" evidence="6">
    <location>
        <begin position="788"/>
        <end position="799"/>
    </location>
</feature>
<dbReference type="InParanoid" id="W4KHH0"/>
<dbReference type="STRING" id="747525.W4KHH0"/>
<feature type="region of interest" description="Disordered" evidence="6">
    <location>
        <begin position="740"/>
        <end position="799"/>
    </location>
</feature>
<dbReference type="eggNOG" id="KOG2188">
    <property type="taxonomic scope" value="Eukaryota"/>
</dbReference>
<dbReference type="GO" id="GO:0000056">
    <property type="term" value="P:ribosomal small subunit export from nucleus"/>
    <property type="evidence" value="ECO:0007669"/>
    <property type="project" value="TreeGrafter"/>
</dbReference>
<evidence type="ECO:0000256" key="1">
    <source>
        <dbReference type="ARBA" id="ARBA00016427"/>
    </source>
</evidence>
<dbReference type="GO" id="GO:0005730">
    <property type="term" value="C:nucleolus"/>
    <property type="evidence" value="ECO:0007669"/>
    <property type="project" value="TreeGrafter"/>
</dbReference>
<evidence type="ECO:0000256" key="3">
    <source>
        <dbReference type="ARBA" id="ARBA00030932"/>
    </source>
</evidence>
<dbReference type="InterPro" id="IPR040000">
    <property type="entry name" value="NOP9"/>
</dbReference>